<keyword evidence="2" id="KW-0808">Transferase</keyword>
<reference evidence="3" key="1">
    <citation type="submission" date="2016-10" db="EMBL/GenBank/DDBJ databases">
        <authorList>
            <person name="Varghese N."/>
            <person name="Submissions S."/>
        </authorList>
    </citation>
    <scope>NUCLEOTIDE SEQUENCE [LARGE SCALE GENOMIC DNA]</scope>
    <source>
        <strain evidence="3">IBRC-M 10403</strain>
    </source>
</reference>
<dbReference type="InterPro" id="IPR001447">
    <property type="entry name" value="Arylamine_N-AcTrfase"/>
</dbReference>
<dbReference type="GO" id="GO:0016407">
    <property type="term" value="F:acetyltransferase activity"/>
    <property type="evidence" value="ECO:0007669"/>
    <property type="project" value="InterPro"/>
</dbReference>
<sequence>METLAALHRAQVERVPYEVVWIALGETRTIEPLDSMAHLASGRGGYCYHLNGALGCLLDWLGFDVRWRAGGVQGRAEPVPAGATGSHLALEVHGLPTAECPDGRWFVDTGLGDALYEPLPLVRGTFTQTPSTFALRPSEVVSGGWRFDHDPRGSFLGMDFTPFDATVAHLEERHRELSTGPESGFVRVVTLSIRTATDISTLRGLVLEHLDSGGKSKTEIGAKADYFALLADVFALPLPEVDEARRAALWDRLRADHDRFLAAPQPTDAGTPQAQPQ</sequence>
<dbReference type="PANTHER" id="PTHR11786:SF0">
    <property type="entry name" value="ARYLAMINE N-ACETYLTRANSFERASE 4-RELATED"/>
    <property type="match status" value="1"/>
</dbReference>
<comment type="similarity">
    <text evidence="1">Belongs to the arylamine N-acetyltransferase family.</text>
</comment>
<evidence type="ECO:0000313" key="2">
    <source>
        <dbReference type="EMBL" id="SDD43997.1"/>
    </source>
</evidence>
<protein>
    <submittedName>
        <fullName evidence="2">Arylamine N-acetyltransferase</fullName>
    </submittedName>
</protein>
<dbReference type="EMBL" id="FMZZ01000011">
    <property type="protein sequence ID" value="SDD43997.1"/>
    <property type="molecule type" value="Genomic_DNA"/>
</dbReference>
<organism evidence="2 3">
    <name type="scientific">Actinokineospora iranica</name>
    <dbReference type="NCBI Taxonomy" id="1271860"/>
    <lineage>
        <taxon>Bacteria</taxon>
        <taxon>Bacillati</taxon>
        <taxon>Actinomycetota</taxon>
        <taxon>Actinomycetes</taxon>
        <taxon>Pseudonocardiales</taxon>
        <taxon>Pseudonocardiaceae</taxon>
        <taxon>Actinokineospora</taxon>
    </lineage>
</organism>
<proteinExistence type="inferred from homology"/>
<dbReference type="Pfam" id="PF00797">
    <property type="entry name" value="Acetyltransf_2"/>
    <property type="match status" value="1"/>
</dbReference>
<dbReference type="Proteomes" id="UP000199501">
    <property type="component" value="Unassembled WGS sequence"/>
</dbReference>
<dbReference type="STRING" id="1271860.SAMN05216174_11161"/>
<gene>
    <name evidence="2" type="ORF">SAMN05216174_11161</name>
</gene>
<name>A0A1G6UTU1_9PSEU</name>
<dbReference type="Gene3D" id="2.40.128.150">
    <property type="entry name" value="Cysteine proteinases"/>
    <property type="match status" value="1"/>
</dbReference>
<dbReference type="AlphaFoldDB" id="A0A1G6UTU1"/>
<accession>A0A1G6UTU1</accession>
<dbReference type="Gene3D" id="3.30.2140.10">
    <property type="entry name" value="Arylamine N-acetyltransferase"/>
    <property type="match status" value="1"/>
</dbReference>
<keyword evidence="3" id="KW-1185">Reference proteome</keyword>
<evidence type="ECO:0000256" key="1">
    <source>
        <dbReference type="ARBA" id="ARBA00006547"/>
    </source>
</evidence>
<dbReference type="SUPFAM" id="SSF54001">
    <property type="entry name" value="Cysteine proteinases"/>
    <property type="match status" value="1"/>
</dbReference>
<dbReference type="InterPro" id="IPR038765">
    <property type="entry name" value="Papain-like_cys_pep_sf"/>
</dbReference>
<evidence type="ECO:0000313" key="3">
    <source>
        <dbReference type="Proteomes" id="UP000199501"/>
    </source>
</evidence>
<dbReference type="PANTHER" id="PTHR11786">
    <property type="entry name" value="N-HYDROXYARYLAMINE O-ACETYLTRANSFERASE"/>
    <property type="match status" value="1"/>
</dbReference>